<evidence type="ECO:0000256" key="1">
    <source>
        <dbReference type="SAM" id="MobiDB-lite"/>
    </source>
</evidence>
<feature type="compositionally biased region" description="Polar residues" evidence="1">
    <location>
        <begin position="1"/>
        <end position="11"/>
    </location>
</feature>
<name>A0ABU6Z549_9FABA</name>
<gene>
    <name evidence="2" type="ORF">PIB30_017235</name>
</gene>
<evidence type="ECO:0000313" key="2">
    <source>
        <dbReference type="EMBL" id="MED6217389.1"/>
    </source>
</evidence>
<proteinExistence type="predicted"/>
<dbReference type="EMBL" id="JASCZI010271910">
    <property type="protein sequence ID" value="MED6217389.1"/>
    <property type="molecule type" value="Genomic_DNA"/>
</dbReference>
<evidence type="ECO:0000313" key="3">
    <source>
        <dbReference type="Proteomes" id="UP001341840"/>
    </source>
</evidence>
<organism evidence="2 3">
    <name type="scientific">Stylosanthes scabra</name>
    <dbReference type="NCBI Taxonomy" id="79078"/>
    <lineage>
        <taxon>Eukaryota</taxon>
        <taxon>Viridiplantae</taxon>
        <taxon>Streptophyta</taxon>
        <taxon>Embryophyta</taxon>
        <taxon>Tracheophyta</taxon>
        <taxon>Spermatophyta</taxon>
        <taxon>Magnoliopsida</taxon>
        <taxon>eudicotyledons</taxon>
        <taxon>Gunneridae</taxon>
        <taxon>Pentapetalae</taxon>
        <taxon>rosids</taxon>
        <taxon>fabids</taxon>
        <taxon>Fabales</taxon>
        <taxon>Fabaceae</taxon>
        <taxon>Papilionoideae</taxon>
        <taxon>50 kb inversion clade</taxon>
        <taxon>dalbergioids sensu lato</taxon>
        <taxon>Dalbergieae</taxon>
        <taxon>Pterocarpus clade</taxon>
        <taxon>Stylosanthes</taxon>
    </lineage>
</organism>
<comment type="caution">
    <text evidence="2">The sequence shown here is derived from an EMBL/GenBank/DDBJ whole genome shotgun (WGS) entry which is preliminary data.</text>
</comment>
<reference evidence="2 3" key="1">
    <citation type="journal article" date="2023" name="Plants (Basel)">
        <title>Bridging the Gap: Combining Genomics and Transcriptomics Approaches to Understand Stylosanthes scabra, an Orphan Legume from the Brazilian Caatinga.</title>
        <authorList>
            <person name="Ferreira-Neto J.R.C."/>
            <person name="da Silva M.D."/>
            <person name="Binneck E."/>
            <person name="de Melo N.F."/>
            <person name="da Silva R.H."/>
            <person name="de Melo A.L.T.M."/>
            <person name="Pandolfi V."/>
            <person name="Bustamante F.O."/>
            <person name="Brasileiro-Vidal A.C."/>
            <person name="Benko-Iseppon A.M."/>
        </authorList>
    </citation>
    <scope>NUCLEOTIDE SEQUENCE [LARGE SCALE GENOMIC DNA]</scope>
    <source>
        <tissue evidence="2">Leaves</tissue>
    </source>
</reference>
<dbReference type="Proteomes" id="UP001341840">
    <property type="component" value="Unassembled WGS sequence"/>
</dbReference>
<sequence length="107" mass="12366">MRTTNERQPTSGRRWDRRHRHRQQLQGWLNERERRRGKVGRGGRCFWGRKRDDGHPCVTADRLSGGGDDEPTAGDKDAIRSWLPAAGGGRASEAEVSTFLRREKRRE</sequence>
<protein>
    <submittedName>
        <fullName evidence="2">Uncharacterized protein</fullName>
    </submittedName>
</protein>
<keyword evidence="3" id="KW-1185">Reference proteome</keyword>
<feature type="region of interest" description="Disordered" evidence="1">
    <location>
        <begin position="1"/>
        <end position="107"/>
    </location>
</feature>
<accession>A0ABU6Z549</accession>